<evidence type="ECO:0000313" key="2">
    <source>
        <dbReference type="Proteomes" id="UP000886501"/>
    </source>
</evidence>
<dbReference type="EMBL" id="MU118034">
    <property type="protein sequence ID" value="KAF9647424.1"/>
    <property type="molecule type" value="Genomic_DNA"/>
</dbReference>
<protein>
    <submittedName>
        <fullName evidence="1">Uncharacterized protein</fullName>
    </submittedName>
</protein>
<reference evidence="1" key="2">
    <citation type="journal article" date="2020" name="Nat. Commun.">
        <title>Large-scale genome sequencing of mycorrhizal fungi provides insights into the early evolution of symbiotic traits.</title>
        <authorList>
            <person name="Miyauchi S."/>
            <person name="Kiss E."/>
            <person name="Kuo A."/>
            <person name="Drula E."/>
            <person name="Kohler A."/>
            <person name="Sanchez-Garcia M."/>
            <person name="Morin E."/>
            <person name="Andreopoulos B."/>
            <person name="Barry K.W."/>
            <person name="Bonito G."/>
            <person name="Buee M."/>
            <person name="Carver A."/>
            <person name="Chen C."/>
            <person name="Cichocki N."/>
            <person name="Clum A."/>
            <person name="Culley D."/>
            <person name="Crous P.W."/>
            <person name="Fauchery L."/>
            <person name="Girlanda M."/>
            <person name="Hayes R.D."/>
            <person name="Keri Z."/>
            <person name="LaButti K."/>
            <person name="Lipzen A."/>
            <person name="Lombard V."/>
            <person name="Magnuson J."/>
            <person name="Maillard F."/>
            <person name="Murat C."/>
            <person name="Nolan M."/>
            <person name="Ohm R.A."/>
            <person name="Pangilinan J."/>
            <person name="Pereira M.F."/>
            <person name="Perotto S."/>
            <person name="Peter M."/>
            <person name="Pfister S."/>
            <person name="Riley R."/>
            <person name="Sitrit Y."/>
            <person name="Stielow J.B."/>
            <person name="Szollosi G."/>
            <person name="Zifcakova L."/>
            <person name="Stursova M."/>
            <person name="Spatafora J.W."/>
            <person name="Tedersoo L."/>
            <person name="Vaario L.M."/>
            <person name="Yamada A."/>
            <person name="Yan M."/>
            <person name="Wang P."/>
            <person name="Xu J."/>
            <person name="Bruns T."/>
            <person name="Baldrian P."/>
            <person name="Vilgalys R."/>
            <person name="Dunand C."/>
            <person name="Henrissat B."/>
            <person name="Grigoriev I.V."/>
            <person name="Hibbett D."/>
            <person name="Nagy L.G."/>
            <person name="Martin F.M."/>
        </authorList>
    </citation>
    <scope>NUCLEOTIDE SEQUENCE</scope>
    <source>
        <strain evidence="1">P2</strain>
    </source>
</reference>
<name>A0ACB6ZD04_THEGA</name>
<dbReference type="Proteomes" id="UP000886501">
    <property type="component" value="Unassembled WGS sequence"/>
</dbReference>
<accession>A0ACB6ZD04</accession>
<sequence length="686" mass="75241">MESGRSGMSGQATQVGLVTVPQPIAFYRLVITIDVCYRSYFSLFPTTISLRHIPSLLFVVPLSHYMQTRRRVITYKSRNRRKRNQDDEPNHVLTSPLPEIDKDETTLSEMNRRMRKRSRLLAASSIPDLSVIAGTSKDSASTKSSKRPRIGDGASVTSGPLSTVFNAELHANSFQTPLTSVLPSGKYTSSGSLNHRPASSLSPVPLTKPAFNSGAKENLVTSRPQTDLASPFNSHSNSRNVSPKKTQSKPKPTKRPRAKSRTLSAHLTENREIAAPATDAASPPDRKKPKTLHHGRNPSLPSFAVDDPPDWLNYAEAKPRKSVRGSGRRNVRGSSCLISSVSGPRSQPRPQLLPIHHPSFSLEVPLAFSTPPANRHLGRSPQDSGWSNTNLIWKFLDTDIEGDDEDVEMADAEAFTPDSASRAPRTTNTRRQTVHVSHDSLFSSMEISDSGSVSTITGILTRAPGDDTAVNRNELSNGTGLTSAMSLTGILEPTDTDKLPTLGRAFEHTRDDAGGFDWMADDEKVSNALAEDQPKDRNTRKKPATPCLDDLEALGAKVSEMNLEAPLNRSRSMPTVAENNQAHQEEKPMAGSSTNVAERVSRKRSDTIKASDYNADRLPQPKVVWLKPAPVPKRKAPTRKRSGTVTQRDFQTSVRVCKDGRITRIDDGLPLSPQKDDESDDELLLK</sequence>
<proteinExistence type="predicted"/>
<reference evidence="1" key="1">
    <citation type="submission" date="2019-10" db="EMBL/GenBank/DDBJ databases">
        <authorList>
            <consortium name="DOE Joint Genome Institute"/>
            <person name="Kuo A."/>
            <person name="Miyauchi S."/>
            <person name="Kiss E."/>
            <person name="Drula E."/>
            <person name="Kohler A."/>
            <person name="Sanchez-Garcia M."/>
            <person name="Andreopoulos B."/>
            <person name="Barry K.W."/>
            <person name="Bonito G."/>
            <person name="Buee M."/>
            <person name="Carver A."/>
            <person name="Chen C."/>
            <person name="Cichocki N."/>
            <person name="Clum A."/>
            <person name="Culley D."/>
            <person name="Crous P.W."/>
            <person name="Fauchery L."/>
            <person name="Girlanda M."/>
            <person name="Hayes R."/>
            <person name="Keri Z."/>
            <person name="Labutti K."/>
            <person name="Lipzen A."/>
            <person name="Lombard V."/>
            <person name="Magnuson J."/>
            <person name="Maillard F."/>
            <person name="Morin E."/>
            <person name="Murat C."/>
            <person name="Nolan M."/>
            <person name="Ohm R."/>
            <person name="Pangilinan J."/>
            <person name="Pereira M."/>
            <person name="Perotto S."/>
            <person name="Peter M."/>
            <person name="Riley R."/>
            <person name="Sitrit Y."/>
            <person name="Stielow B."/>
            <person name="Szollosi G."/>
            <person name="Zifcakova L."/>
            <person name="Stursova M."/>
            <person name="Spatafora J.W."/>
            <person name="Tedersoo L."/>
            <person name="Vaario L.-M."/>
            <person name="Yamada A."/>
            <person name="Yan M."/>
            <person name="Wang P."/>
            <person name="Xu J."/>
            <person name="Bruns T."/>
            <person name="Baldrian P."/>
            <person name="Vilgalys R."/>
            <person name="Henrissat B."/>
            <person name="Grigoriev I.V."/>
            <person name="Hibbett D."/>
            <person name="Nagy L.G."/>
            <person name="Martin F.M."/>
        </authorList>
    </citation>
    <scope>NUCLEOTIDE SEQUENCE</scope>
    <source>
        <strain evidence="1">P2</strain>
    </source>
</reference>
<comment type="caution">
    <text evidence="1">The sequence shown here is derived from an EMBL/GenBank/DDBJ whole genome shotgun (WGS) entry which is preliminary data.</text>
</comment>
<keyword evidence="2" id="KW-1185">Reference proteome</keyword>
<evidence type="ECO:0000313" key="1">
    <source>
        <dbReference type="EMBL" id="KAF9647424.1"/>
    </source>
</evidence>
<gene>
    <name evidence="1" type="ORF">BDM02DRAFT_2703435</name>
</gene>
<organism evidence="1 2">
    <name type="scientific">Thelephora ganbajun</name>
    <name type="common">Ganba fungus</name>
    <dbReference type="NCBI Taxonomy" id="370292"/>
    <lineage>
        <taxon>Eukaryota</taxon>
        <taxon>Fungi</taxon>
        <taxon>Dikarya</taxon>
        <taxon>Basidiomycota</taxon>
        <taxon>Agaricomycotina</taxon>
        <taxon>Agaricomycetes</taxon>
        <taxon>Thelephorales</taxon>
        <taxon>Thelephoraceae</taxon>
        <taxon>Thelephora</taxon>
    </lineage>
</organism>